<dbReference type="AlphaFoldDB" id="A0AA40I841"/>
<comment type="similarity">
    <text evidence="5">Belongs to the TRAFAC class TrmE-Era-EngA-EngB-Septin-like GTPase superfamily. Septin GTPase family.</text>
</comment>
<dbReference type="InterPro" id="IPR027417">
    <property type="entry name" value="P-loop_NTPase"/>
</dbReference>
<dbReference type="GO" id="GO:0005856">
    <property type="term" value="C:cytoskeleton"/>
    <property type="evidence" value="ECO:0007669"/>
    <property type="project" value="UniProtKB-SubCell"/>
</dbReference>
<organism evidence="8 9">
    <name type="scientific">Cnephaeus nilssonii</name>
    <name type="common">Northern bat</name>
    <name type="synonym">Eptesicus nilssonii</name>
    <dbReference type="NCBI Taxonomy" id="3371016"/>
    <lineage>
        <taxon>Eukaryota</taxon>
        <taxon>Metazoa</taxon>
        <taxon>Chordata</taxon>
        <taxon>Craniata</taxon>
        <taxon>Vertebrata</taxon>
        <taxon>Euteleostomi</taxon>
        <taxon>Mammalia</taxon>
        <taxon>Eutheria</taxon>
        <taxon>Laurasiatheria</taxon>
        <taxon>Chiroptera</taxon>
        <taxon>Yangochiroptera</taxon>
        <taxon>Vespertilionidae</taxon>
        <taxon>Cnephaeus</taxon>
    </lineage>
</organism>
<dbReference type="InterPro" id="IPR016491">
    <property type="entry name" value="Septin"/>
</dbReference>
<keyword evidence="3 5" id="KW-0342">GTP-binding</keyword>
<dbReference type="Pfam" id="PF00735">
    <property type="entry name" value="Septin"/>
    <property type="match status" value="2"/>
</dbReference>
<keyword evidence="4" id="KW-0963">Cytoplasm</keyword>
<dbReference type="Proteomes" id="UP001177744">
    <property type="component" value="Unassembled WGS sequence"/>
</dbReference>
<dbReference type="GO" id="GO:0005525">
    <property type="term" value="F:GTP binding"/>
    <property type="evidence" value="ECO:0007669"/>
    <property type="project" value="UniProtKB-KW"/>
</dbReference>
<reference evidence="8" key="1">
    <citation type="submission" date="2023-06" db="EMBL/GenBank/DDBJ databases">
        <title>Reference genome for the Northern bat (Eptesicus nilssonii), a most northern bat species.</title>
        <authorList>
            <person name="Laine V.N."/>
            <person name="Pulliainen A.T."/>
            <person name="Lilley T.M."/>
        </authorList>
    </citation>
    <scope>NUCLEOTIDE SEQUENCE</scope>
    <source>
        <strain evidence="8">BLF_Eptnil</strain>
        <tissue evidence="8">Kidney</tissue>
    </source>
</reference>
<name>A0AA40I841_CNENI</name>
<evidence type="ECO:0000256" key="3">
    <source>
        <dbReference type="ARBA" id="ARBA00023134"/>
    </source>
</evidence>
<feature type="compositionally biased region" description="Low complexity" evidence="6">
    <location>
        <begin position="11"/>
        <end position="29"/>
    </location>
</feature>
<keyword evidence="9" id="KW-1185">Reference proteome</keyword>
<proteinExistence type="inferred from homology"/>
<dbReference type="EMBL" id="JAULJE010000003">
    <property type="protein sequence ID" value="KAK1344858.1"/>
    <property type="molecule type" value="Genomic_DNA"/>
</dbReference>
<keyword evidence="2 5" id="KW-0547">Nucleotide-binding</keyword>
<dbReference type="PROSITE" id="PS51719">
    <property type="entry name" value="G_SEPTIN"/>
    <property type="match status" value="2"/>
</dbReference>
<evidence type="ECO:0000313" key="9">
    <source>
        <dbReference type="Proteomes" id="UP001177744"/>
    </source>
</evidence>
<feature type="domain" description="Septin-type G" evidence="7">
    <location>
        <begin position="67"/>
        <end position="140"/>
    </location>
</feature>
<evidence type="ECO:0000313" key="8">
    <source>
        <dbReference type="EMBL" id="KAK1344858.1"/>
    </source>
</evidence>
<feature type="region of interest" description="Disordered" evidence="6">
    <location>
        <begin position="1"/>
        <end position="36"/>
    </location>
</feature>
<feature type="domain" description="Septin-type G" evidence="7">
    <location>
        <begin position="156"/>
        <end position="284"/>
    </location>
</feature>
<protein>
    <recommendedName>
        <fullName evidence="7">Septin-type G domain-containing protein</fullName>
    </recommendedName>
</protein>
<evidence type="ECO:0000256" key="1">
    <source>
        <dbReference type="ARBA" id="ARBA00004245"/>
    </source>
</evidence>
<accession>A0AA40I841</accession>
<evidence type="ECO:0000256" key="6">
    <source>
        <dbReference type="SAM" id="MobiDB-lite"/>
    </source>
</evidence>
<sequence>MATAPRGLGTPNAHAPAAPRADRFPPAGAEVPRGSRQKEENIRCLTMLGHFGFECLPHQLVNKSIQQGFSFNILCVGETGLGKSTLIDTLFNTNSREKKSSHFRPNVELKIQTYQLQESNVQLKLTVVTTVGYGDQMNKEARDILHKGVGKGVAMVNIIPLIAKADTISKNDLQTFKSKIMNELISNGIQIYQFPTDDKTTAQVNSSMNEHLPFAVVGCMDEVKVGKRMVRGRLYPWGVLQVENENHCDFVKLRDMLLCTNTEHLKEVTHTKHYECYRRCRLQKIGFTDVGPDNQPLSFQEIYETKRKEFHEQCQREEEELKHKFMQRVMEKEIAFKEAEKEASISSLI</sequence>
<dbReference type="InterPro" id="IPR030379">
    <property type="entry name" value="G_SEPTIN_dom"/>
</dbReference>
<gene>
    <name evidence="8" type="ORF">QTO34_013562</name>
</gene>
<dbReference type="PIRSF" id="PIRSF006698">
    <property type="entry name" value="Septin"/>
    <property type="match status" value="1"/>
</dbReference>
<evidence type="ECO:0000256" key="5">
    <source>
        <dbReference type="RuleBase" id="RU004560"/>
    </source>
</evidence>
<evidence type="ECO:0000256" key="2">
    <source>
        <dbReference type="ARBA" id="ARBA00022741"/>
    </source>
</evidence>
<keyword evidence="4" id="KW-0206">Cytoskeleton</keyword>
<dbReference type="PANTHER" id="PTHR18884">
    <property type="entry name" value="SEPTIN"/>
    <property type="match status" value="1"/>
</dbReference>
<dbReference type="Gene3D" id="3.40.50.300">
    <property type="entry name" value="P-loop containing nucleotide triphosphate hydrolases"/>
    <property type="match status" value="2"/>
</dbReference>
<evidence type="ECO:0000256" key="4">
    <source>
        <dbReference type="ARBA" id="ARBA00023212"/>
    </source>
</evidence>
<evidence type="ECO:0000259" key="7">
    <source>
        <dbReference type="PROSITE" id="PS51719"/>
    </source>
</evidence>
<comment type="caution">
    <text evidence="8">The sequence shown here is derived from an EMBL/GenBank/DDBJ whole genome shotgun (WGS) entry which is preliminary data.</text>
</comment>
<comment type="subcellular location">
    <subcellularLocation>
        <location evidence="1">Cytoplasm</location>
        <location evidence="1">Cytoskeleton</location>
    </subcellularLocation>
</comment>
<dbReference type="SUPFAM" id="SSF52540">
    <property type="entry name" value="P-loop containing nucleoside triphosphate hydrolases"/>
    <property type="match status" value="1"/>
</dbReference>